<evidence type="ECO:0000256" key="5">
    <source>
        <dbReference type="ARBA" id="ARBA00022989"/>
    </source>
</evidence>
<protein>
    <submittedName>
        <fullName evidence="9">Biopolymer transport protein, putative</fullName>
    </submittedName>
</protein>
<dbReference type="GO" id="GO:0005886">
    <property type="term" value="C:plasma membrane"/>
    <property type="evidence" value="ECO:0007669"/>
    <property type="project" value="UniProtKB-SubCell"/>
</dbReference>
<keyword evidence="10" id="KW-1185">Reference proteome</keyword>
<feature type="transmembrane region" description="Helical" evidence="8">
    <location>
        <begin position="15"/>
        <end position="36"/>
    </location>
</feature>
<dbReference type="PANTHER" id="PTHR30558">
    <property type="entry name" value="EXBD MEMBRANE COMPONENT OF PMF-DRIVEN MACROMOLECULE IMPORT SYSTEM"/>
    <property type="match status" value="1"/>
</dbReference>
<keyword evidence="3" id="KW-1003">Cell membrane</keyword>
<evidence type="ECO:0000256" key="7">
    <source>
        <dbReference type="RuleBase" id="RU003879"/>
    </source>
</evidence>
<keyword evidence="7" id="KW-0653">Protein transport</keyword>
<keyword evidence="7" id="KW-0813">Transport</keyword>
<dbReference type="RefSeq" id="WP_012160869.1">
    <property type="nucleotide sequence ID" value="NC_009925.1"/>
</dbReference>
<accession>B0C7J6</accession>
<dbReference type="EMBL" id="CP000828">
    <property type="protein sequence ID" value="ABW25256.1"/>
    <property type="molecule type" value="Genomic_DNA"/>
</dbReference>
<dbReference type="OrthoDB" id="465809at2"/>
<evidence type="ECO:0000256" key="2">
    <source>
        <dbReference type="ARBA" id="ARBA00005811"/>
    </source>
</evidence>
<keyword evidence="6 8" id="KW-0472">Membrane</keyword>
<name>B0C7J6_ACAM1</name>
<evidence type="ECO:0000313" key="9">
    <source>
        <dbReference type="EMBL" id="ABW25256.1"/>
    </source>
</evidence>
<dbReference type="STRING" id="329726.AM1_0170"/>
<gene>
    <name evidence="9" type="ordered locus">AM1_0170</name>
</gene>
<dbReference type="KEGG" id="amr:AM1_0170"/>
<reference evidence="9 10" key="1">
    <citation type="journal article" date="2008" name="Proc. Natl. Acad. Sci. U.S.A.">
        <title>Niche adaptation and genome expansion in the chlorophyll d-producing cyanobacterium Acaryochloris marina.</title>
        <authorList>
            <person name="Swingley W.D."/>
            <person name="Chen M."/>
            <person name="Cheung P.C."/>
            <person name="Conrad A.L."/>
            <person name="Dejesa L.C."/>
            <person name="Hao J."/>
            <person name="Honchak B.M."/>
            <person name="Karbach L.E."/>
            <person name="Kurdoglu A."/>
            <person name="Lahiri S."/>
            <person name="Mastrian S.D."/>
            <person name="Miyashita H."/>
            <person name="Page L."/>
            <person name="Ramakrishna P."/>
            <person name="Satoh S."/>
            <person name="Sattley W.M."/>
            <person name="Shimada Y."/>
            <person name="Taylor H.L."/>
            <person name="Tomo T."/>
            <person name="Tsuchiya T."/>
            <person name="Wang Z.T."/>
            <person name="Raymond J."/>
            <person name="Mimuro M."/>
            <person name="Blankenship R.E."/>
            <person name="Touchman J.W."/>
        </authorList>
    </citation>
    <scope>NUCLEOTIDE SEQUENCE [LARGE SCALE GENOMIC DNA]</scope>
    <source>
        <strain evidence="10">MBIC 11017</strain>
    </source>
</reference>
<keyword evidence="5 8" id="KW-1133">Transmembrane helix</keyword>
<dbReference type="PANTHER" id="PTHR30558:SF3">
    <property type="entry name" value="BIOPOLYMER TRANSPORT PROTEIN EXBD-RELATED"/>
    <property type="match status" value="1"/>
</dbReference>
<proteinExistence type="inferred from homology"/>
<evidence type="ECO:0000313" key="10">
    <source>
        <dbReference type="Proteomes" id="UP000000268"/>
    </source>
</evidence>
<dbReference type="GO" id="GO:0022857">
    <property type="term" value="F:transmembrane transporter activity"/>
    <property type="evidence" value="ECO:0007669"/>
    <property type="project" value="InterPro"/>
</dbReference>
<dbReference type="eggNOG" id="COG0848">
    <property type="taxonomic scope" value="Bacteria"/>
</dbReference>
<evidence type="ECO:0000256" key="8">
    <source>
        <dbReference type="SAM" id="Phobius"/>
    </source>
</evidence>
<evidence type="ECO:0000256" key="1">
    <source>
        <dbReference type="ARBA" id="ARBA00004162"/>
    </source>
</evidence>
<organism evidence="9 10">
    <name type="scientific">Acaryochloris marina (strain MBIC 11017)</name>
    <dbReference type="NCBI Taxonomy" id="329726"/>
    <lineage>
        <taxon>Bacteria</taxon>
        <taxon>Bacillati</taxon>
        <taxon>Cyanobacteriota</taxon>
        <taxon>Cyanophyceae</taxon>
        <taxon>Acaryochloridales</taxon>
        <taxon>Acaryochloridaceae</taxon>
        <taxon>Acaryochloris</taxon>
    </lineage>
</organism>
<comment type="similarity">
    <text evidence="2 7">Belongs to the ExbD/TolR family.</text>
</comment>
<comment type="subcellular location">
    <subcellularLocation>
        <location evidence="1">Cell membrane</location>
        <topology evidence="1">Single-pass membrane protein</topology>
    </subcellularLocation>
    <subcellularLocation>
        <location evidence="7">Cell membrane</location>
        <topology evidence="7">Single-pass type II membrane protein</topology>
    </subcellularLocation>
</comment>
<keyword evidence="4 7" id="KW-0812">Transmembrane</keyword>
<dbReference type="HOGENOM" id="CLU_085305_3_2_3"/>
<evidence type="ECO:0000256" key="4">
    <source>
        <dbReference type="ARBA" id="ARBA00022692"/>
    </source>
</evidence>
<dbReference type="AlphaFoldDB" id="B0C7J6"/>
<dbReference type="Gene3D" id="3.30.420.270">
    <property type="match status" value="1"/>
</dbReference>
<sequence length="136" mass="15437">MKFAQQESTIPEINLIPMLNVMMGILAFFVMITMTLSKQKSLEVQLPQEAGGQQEIKLSDLKNQFVVDLDNQGQASRDKQSISDKELQAKVRQYLLDNPKGNVFLKPNPKLTYEKMMHKLDLMRAAGGERVSLIIE</sequence>
<evidence type="ECO:0000256" key="6">
    <source>
        <dbReference type="ARBA" id="ARBA00023136"/>
    </source>
</evidence>
<dbReference type="InterPro" id="IPR003400">
    <property type="entry name" value="ExbD"/>
</dbReference>
<dbReference type="GO" id="GO:0015031">
    <property type="term" value="P:protein transport"/>
    <property type="evidence" value="ECO:0007669"/>
    <property type="project" value="UniProtKB-KW"/>
</dbReference>
<dbReference type="Proteomes" id="UP000000268">
    <property type="component" value="Chromosome"/>
</dbReference>
<evidence type="ECO:0000256" key="3">
    <source>
        <dbReference type="ARBA" id="ARBA00022475"/>
    </source>
</evidence>
<dbReference type="Pfam" id="PF02472">
    <property type="entry name" value="ExbD"/>
    <property type="match status" value="1"/>
</dbReference>